<dbReference type="RefSeq" id="WP_336586340.1">
    <property type="nucleotide sequence ID" value="NZ_JBBAXC010000005.1"/>
</dbReference>
<accession>A0ABU8HCI6</accession>
<gene>
    <name evidence="1" type="ORF">WAK64_07475</name>
</gene>
<evidence type="ECO:0000313" key="2">
    <source>
        <dbReference type="Proteomes" id="UP001312865"/>
    </source>
</evidence>
<dbReference type="EMBL" id="JBBAXC010000005">
    <property type="protein sequence ID" value="MEI5906898.1"/>
    <property type="molecule type" value="Genomic_DNA"/>
</dbReference>
<evidence type="ECO:0000313" key="1">
    <source>
        <dbReference type="EMBL" id="MEI5906898.1"/>
    </source>
</evidence>
<reference evidence="1 2" key="1">
    <citation type="journal article" date="2018" name="J. Microbiol.">
        <title>Bacillus spongiae sp. nov., isolated from sponge of Jeju Island.</title>
        <authorList>
            <person name="Lee G.E."/>
            <person name="Im W.T."/>
            <person name="Park J.S."/>
        </authorList>
    </citation>
    <scope>NUCLEOTIDE SEQUENCE [LARGE SCALE GENOMIC DNA]</scope>
    <source>
        <strain evidence="1 2">135PIL107-10</strain>
    </source>
</reference>
<dbReference type="InterPro" id="IPR043519">
    <property type="entry name" value="NT_sf"/>
</dbReference>
<comment type="caution">
    <text evidence="1">The sequence shown here is derived from an EMBL/GenBank/DDBJ whole genome shotgun (WGS) entry which is preliminary data.</text>
</comment>
<dbReference type="Proteomes" id="UP001312865">
    <property type="component" value="Unassembled WGS sequence"/>
</dbReference>
<organism evidence="1 2">
    <name type="scientific">Bacillus spongiae</name>
    <dbReference type="NCBI Taxonomy" id="2683610"/>
    <lineage>
        <taxon>Bacteria</taxon>
        <taxon>Bacillati</taxon>
        <taxon>Bacillota</taxon>
        <taxon>Bacilli</taxon>
        <taxon>Bacillales</taxon>
        <taxon>Bacillaceae</taxon>
        <taxon>Bacillus</taxon>
    </lineage>
</organism>
<name>A0ABU8HCI6_9BACI</name>
<keyword evidence="2" id="KW-1185">Reference proteome</keyword>
<sequence length="279" mass="32499">MTRIKNIGRYCPVDDDGYIMNDSNTNKIQPEFYRVIENVVEIYKRHLGEDLHSVYIRGSVPRGLGIHGVSDLDTIAITNKMINDHELNWTEAEHELNQQFDCVDGVEFSFYFIEDVLNNITFSIIPFMIKTHSVCVFGEDIKKLLPEYKADKSLANDHLIILKRQIDQAITDLTGNEDREDIVDCCRWIMKIIVRAGLALVIEEENLYTRDLFPAYKIFSTYYPEKEKEMQQALHYAIAPVGNVSEIIDFLNEMGSWMVIQSDKWLQIYNPKKVRHLEI</sequence>
<dbReference type="Gene3D" id="3.30.460.10">
    <property type="entry name" value="Beta Polymerase, domain 2"/>
    <property type="match status" value="1"/>
</dbReference>
<dbReference type="SUPFAM" id="SSF81301">
    <property type="entry name" value="Nucleotidyltransferase"/>
    <property type="match status" value="1"/>
</dbReference>
<protein>
    <submittedName>
        <fullName evidence="1">Nucleotidyltransferase</fullName>
    </submittedName>
</protein>
<proteinExistence type="predicted"/>